<accession>A0A815TLP6</accession>
<dbReference type="AlphaFoldDB" id="A0A815TLP6"/>
<dbReference type="SUPFAM" id="SSF75011">
    <property type="entry name" value="3-carboxy-cis,cis-mucoante lactonizing enzyme"/>
    <property type="match status" value="1"/>
</dbReference>
<keyword evidence="3" id="KW-1185">Reference proteome</keyword>
<dbReference type="Proteomes" id="UP000663829">
    <property type="component" value="Unassembled WGS sequence"/>
</dbReference>
<dbReference type="OrthoDB" id="10012186at2759"/>
<comment type="caution">
    <text evidence="1">The sequence shown here is derived from an EMBL/GenBank/DDBJ whole genome shotgun (WGS) entry which is preliminary data.</text>
</comment>
<dbReference type="EMBL" id="CAJOBC010088387">
    <property type="protein sequence ID" value="CAF4368056.1"/>
    <property type="molecule type" value="Genomic_DNA"/>
</dbReference>
<proteinExistence type="predicted"/>
<protein>
    <submittedName>
        <fullName evidence="1">Uncharacterized protein</fullName>
    </submittedName>
</protein>
<name>A0A815TLP6_9BILA</name>
<evidence type="ECO:0000313" key="2">
    <source>
        <dbReference type="EMBL" id="CAF4368056.1"/>
    </source>
</evidence>
<dbReference type="EMBL" id="CAJNOQ010022856">
    <property type="protein sequence ID" value="CAF1506862.1"/>
    <property type="molecule type" value="Genomic_DNA"/>
</dbReference>
<gene>
    <name evidence="1" type="ORF">GPM918_LOCUS36935</name>
    <name evidence="2" type="ORF">SRO942_LOCUS37689</name>
</gene>
<dbReference type="Proteomes" id="UP000681722">
    <property type="component" value="Unassembled WGS sequence"/>
</dbReference>
<reference evidence="1" key="1">
    <citation type="submission" date="2021-02" db="EMBL/GenBank/DDBJ databases">
        <authorList>
            <person name="Nowell W R."/>
        </authorList>
    </citation>
    <scope>NUCLEOTIDE SEQUENCE</scope>
</reference>
<organism evidence="1 3">
    <name type="scientific">Didymodactylos carnosus</name>
    <dbReference type="NCBI Taxonomy" id="1234261"/>
    <lineage>
        <taxon>Eukaryota</taxon>
        <taxon>Metazoa</taxon>
        <taxon>Spiralia</taxon>
        <taxon>Gnathifera</taxon>
        <taxon>Rotifera</taxon>
        <taxon>Eurotatoria</taxon>
        <taxon>Bdelloidea</taxon>
        <taxon>Philodinida</taxon>
        <taxon>Philodinidae</taxon>
        <taxon>Didymodactylos</taxon>
    </lineage>
</organism>
<evidence type="ECO:0000313" key="1">
    <source>
        <dbReference type="EMBL" id="CAF1506862.1"/>
    </source>
</evidence>
<sequence>MLKPIQSQTTTLCCSNLTWLTTKVQASKQMPVATVPGPSFMLIDDNNYLVALIYFGNLIQMDRNTLNVISSTSIASQCAGLGYNNGYYYIGCDSPRRLYVYSSKNLTRGSLVNITITGNPREVKFIQNSTIMIVATETIAVLSFYRVYAPGSNYSFMYSVPTPNISPYSLYKVNDTFLYLIHYYNSTPIYKMILSGNSSNWTFVPLSNTTTPQLPVQMAIDFCGRIWFVIYKLGVQIYDPTGSTLLATWPVSTGLDGILMLDNYELYLADYDNNQLLHFTPNLQCLLP</sequence>
<evidence type="ECO:0000313" key="3">
    <source>
        <dbReference type="Proteomes" id="UP000663829"/>
    </source>
</evidence>